<accession>A0A397JM66</accession>
<evidence type="ECO:0000313" key="2">
    <source>
        <dbReference type="EMBL" id="RHZ87908.1"/>
    </source>
</evidence>
<dbReference type="AlphaFoldDB" id="A0A397JM66"/>
<sequence>MVNIYSFRLDEYIKKWEKNFTCLNQIWGNVFKEADVMDSRKQSPLRNSITSNEEEERKLANPIQQTIVINTLNMVQSESQEHASGEYGAGNQCDEDEGDFDDEKIRPRF</sequence>
<protein>
    <submittedName>
        <fullName evidence="2">Uncharacterized protein</fullName>
    </submittedName>
</protein>
<organism evidence="2 3">
    <name type="scientific">Diversispora epigaea</name>
    <dbReference type="NCBI Taxonomy" id="1348612"/>
    <lineage>
        <taxon>Eukaryota</taxon>
        <taxon>Fungi</taxon>
        <taxon>Fungi incertae sedis</taxon>
        <taxon>Mucoromycota</taxon>
        <taxon>Glomeromycotina</taxon>
        <taxon>Glomeromycetes</taxon>
        <taxon>Diversisporales</taxon>
        <taxon>Diversisporaceae</taxon>
        <taxon>Diversispora</taxon>
    </lineage>
</organism>
<proteinExistence type="predicted"/>
<comment type="caution">
    <text evidence="2">The sequence shown here is derived from an EMBL/GenBank/DDBJ whole genome shotgun (WGS) entry which is preliminary data.</text>
</comment>
<evidence type="ECO:0000256" key="1">
    <source>
        <dbReference type="SAM" id="MobiDB-lite"/>
    </source>
</evidence>
<feature type="compositionally biased region" description="Acidic residues" evidence="1">
    <location>
        <begin position="93"/>
        <end position="102"/>
    </location>
</feature>
<evidence type="ECO:0000313" key="3">
    <source>
        <dbReference type="Proteomes" id="UP000266861"/>
    </source>
</evidence>
<gene>
    <name evidence="2" type="ORF">Glove_29g172</name>
</gene>
<dbReference type="EMBL" id="PQFF01000027">
    <property type="protein sequence ID" value="RHZ87908.1"/>
    <property type="molecule type" value="Genomic_DNA"/>
</dbReference>
<keyword evidence="3" id="KW-1185">Reference proteome</keyword>
<dbReference type="Proteomes" id="UP000266861">
    <property type="component" value="Unassembled WGS sequence"/>
</dbReference>
<name>A0A397JM66_9GLOM</name>
<feature type="region of interest" description="Disordered" evidence="1">
    <location>
        <begin position="78"/>
        <end position="109"/>
    </location>
</feature>
<reference evidence="2 3" key="1">
    <citation type="submission" date="2018-08" db="EMBL/GenBank/DDBJ databases">
        <title>Genome and evolution of the arbuscular mycorrhizal fungus Diversispora epigaea (formerly Glomus versiforme) and its bacterial endosymbionts.</title>
        <authorList>
            <person name="Sun X."/>
            <person name="Fei Z."/>
            <person name="Harrison M."/>
        </authorList>
    </citation>
    <scope>NUCLEOTIDE SEQUENCE [LARGE SCALE GENOMIC DNA]</scope>
    <source>
        <strain evidence="2 3">IT104</strain>
    </source>
</reference>